<keyword evidence="2" id="KW-0812">Transmembrane</keyword>
<dbReference type="SUPFAM" id="SSF81324">
    <property type="entry name" value="Voltage-gated potassium channels"/>
    <property type="match status" value="1"/>
</dbReference>
<feature type="compositionally biased region" description="Polar residues" evidence="1">
    <location>
        <begin position="271"/>
        <end position="286"/>
    </location>
</feature>
<feature type="compositionally biased region" description="Basic and acidic residues" evidence="1">
    <location>
        <begin position="530"/>
        <end position="541"/>
    </location>
</feature>
<feature type="region of interest" description="Disordered" evidence="1">
    <location>
        <begin position="1"/>
        <end position="206"/>
    </location>
</feature>
<feature type="compositionally biased region" description="Basic and acidic residues" evidence="1">
    <location>
        <begin position="794"/>
        <end position="806"/>
    </location>
</feature>
<feature type="region of interest" description="Disordered" evidence="1">
    <location>
        <begin position="299"/>
        <end position="437"/>
    </location>
</feature>
<feature type="compositionally biased region" description="Polar residues" evidence="1">
    <location>
        <begin position="499"/>
        <end position="525"/>
    </location>
</feature>
<feature type="compositionally biased region" description="Low complexity" evidence="1">
    <location>
        <begin position="1434"/>
        <end position="1444"/>
    </location>
</feature>
<feature type="region of interest" description="Disordered" evidence="1">
    <location>
        <begin position="1281"/>
        <end position="1341"/>
    </location>
</feature>
<dbReference type="GO" id="GO:0034220">
    <property type="term" value="P:monoatomic ion transmembrane transport"/>
    <property type="evidence" value="ECO:0007669"/>
    <property type="project" value="UniProtKB-KW"/>
</dbReference>
<proteinExistence type="predicted"/>
<keyword evidence="4" id="KW-1185">Reference proteome</keyword>
<gene>
    <name evidence="3" type="ORF">PoB_000301600</name>
</gene>
<evidence type="ECO:0000256" key="1">
    <source>
        <dbReference type="SAM" id="MobiDB-lite"/>
    </source>
</evidence>
<comment type="caution">
    <text evidence="3">The sequence shown here is derived from an EMBL/GenBank/DDBJ whole genome shotgun (WGS) entry which is preliminary data.</text>
</comment>
<feature type="compositionally biased region" description="Low complexity" evidence="1">
    <location>
        <begin position="950"/>
        <end position="961"/>
    </location>
</feature>
<feature type="region of interest" description="Disordered" evidence="1">
    <location>
        <begin position="856"/>
        <end position="890"/>
    </location>
</feature>
<feature type="compositionally biased region" description="Polar residues" evidence="1">
    <location>
        <begin position="378"/>
        <end position="390"/>
    </location>
</feature>
<feature type="compositionally biased region" description="Polar residues" evidence="1">
    <location>
        <begin position="299"/>
        <end position="315"/>
    </location>
</feature>
<feature type="region of interest" description="Disordered" evidence="1">
    <location>
        <begin position="718"/>
        <end position="817"/>
    </location>
</feature>
<feature type="compositionally biased region" description="Polar residues" evidence="1">
    <location>
        <begin position="422"/>
        <end position="437"/>
    </location>
</feature>
<feature type="region of interest" description="Disordered" evidence="1">
    <location>
        <begin position="1433"/>
        <end position="1464"/>
    </location>
</feature>
<dbReference type="Proteomes" id="UP000735302">
    <property type="component" value="Unassembled WGS sequence"/>
</dbReference>
<keyword evidence="2" id="KW-1133">Transmembrane helix</keyword>
<feature type="compositionally biased region" description="Acidic residues" evidence="1">
    <location>
        <begin position="667"/>
        <end position="677"/>
    </location>
</feature>
<accession>A0AAV3Y296</accession>
<evidence type="ECO:0000256" key="2">
    <source>
        <dbReference type="SAM" id="Phobius"/>
    </source>
</evidence>
<feature type="compositionally biased region" description="Polar residues" evidence="1">
    <location>
        <begin position="775"/>
        <end position="793"/>
    </location>
</feature>
<feature type="region of interest" description="Disordered" evidence="1">
    <location>
        <begin position="950"/>
        <end position="983"/>
    </location>
</feature>
<feature type="transmembrane region" description="Helical" evidence="2">
    <location>
        <begin position="1479"/>
        <end position="1504"/>
    </location>
</feature>
<feature type="compositionally biased region" description="Basic and acidic residues" evidence="1">
    <location>
        <begin position="1282"/>
        <end position="1302"/>
    </location>
</feature>
<feature type="compositionally biased region" description="Basic residues" evidence="1">
    <location>
        <begin position="1303"/>
        <end position="1314"/>
    </location>
</feature>
<name>A0AAV3Y296_9GAST</name>
<sequence>MDAESPRLAAPVSPSLDERGKQKRGKKKSGSKAEAIPGKSKKDKPGKFTGKTPKKKAAADGDDAAGLEPSSVSSSSPDKHSRFEESEGITINDAFNDDGKKRGNIQALITDNEFAFEKSSTLPSPTSPGSDSVFEDSPFSSKREHSKSRSRSGSRNRFSGFFKRKKQRSRSETDLSCEVNTAVDDIPLESSTKSDRKRRAKSATRYVSEAVDTKYAVGATAQGASPRKANLKRESPHYAYDSRIQPRDRLLNMTVRDAAIEQIRQKRVDSVGTSPQRMQQGSEVNDSLTRHSYTYDTMSPSFSEDTLPASTTSGFTGEGRIGKGHQTTSVLVHHAPATPVENPDRSSTLPRVGARSKSTTQAPSGLSARRNDMDGSAHGSSRTIPRNFSTPAFPKQGSGVSEIKDNRLSGQPLQRRSGLSALAQNTRSPENDYIPSNMTNTGLVFPPINSKNSQVAEAESDAIGSRDIADYNSENNREKRKASLSKFLELRQALPTSLGISRRMSGSSDSGVTSRDTSPSASIIQRHTRKNLDNVHTEIPKHSGIPSATSAFEQRMSQPSLRQSGATSSTLPSAFITSPHPQTTNPYVLSSVAIADSNVFGAPRLFLNGANLEATDDSSREKKKSKLPKTPNETEGDNSGFVCPSPNMDTSVSSSYRSSDQGFVESESSDMDVDDIHDDNSDFSTPPEEVESFPAYDEDAETSMRFATPHVLEKLLADTQKQISQDRKATPSFSSYDPYAKSDSQFRYVPRGTRRAKSDEDNKYRPHSPRRTFRQAPSFSDGASSNRTLSESLETLKEKAPSEQVKHYPTNASFLDKKPLEEDRLSLASTSTLTSHETPGLHPFDVAVSKASDYTTSSDFQSSQDRSEQKSVPVMGMAAQHKYRRTFSPSRVRKHLISTPEEDTTGPSYALNRPSAFAPPPSNVSNVSQEPILRLSETIPNQCSAVSPILSPTCSSTPPTSKVGKKVEKQRDSQDIKAVSTKVESPVSTASPLFSTDTSKNYCDVTICSPQTVPKTSQVLPVRSASLQSEDFRKPLPTAQYVTDTSNILVKQNEIPIEEVIVKNVSRQETAPIPKANEPHAQTSLETERETEAFFPLIHGLELSSDETPTFKGDSLRDYLQGQARIMRSRSMSPRKEKSGLNVRKSPDKKKVKKMDYKNKKAGEIDELIPKQSEFEEGTIVYDSESQALSAQHGNVSNKPLVSILRREGHEKRLIVMVDKECQTSSWLISSLVKEKSGKSKKKKQSVSQLKNRRDSSASDTAVPEKLILKRRNATQWSSLGDLRKITTEKPRRSSRSPEKRLFRSKSSKSNRSKKSIEGAGIVDPLRPGGSQFQGGGDGLPKPKKLSLTAIILLKNRLAKFKERKKKERDRRMSQEEDDQTESDVPSDTLITIENELNLSKLEVSKETDIIDDNIFEPEFSLDYSKKQIRFEEMSPSEPMQSEEPLPPLPPSTSRRMRQRRESTMRERRRKCVSYCKKFIAFLFSHIGLSSLVVAYTIMGGFIFRALESGNDMDVSGLIITKRNNLIGQLIQLAVDLKDSEAGMLNLTTEVGGHIKDFQKFIYEKVKNEGWNGQEEGVWSFASSLLYAITVTTTIAFSHTQDSSESNFKGEKSLEAFQNVFYGNL</sequence>
<dbReference type="Gene3D" id="1.10.287.70">
    <property type="match status" value="1"/>
</dbReference>
<feature type="region of interest" description="Disordered" evidence="1">
    <location>
        <begin position="267"/>
        <end position="286"/>
    </location>
</feature>
<feature type="compositionally biased region" description="Basic residues" evidence="1">
    <location>
        <begin position="144"/>
        <end position="154"/>
    </location>
</feature>
<keyword evidence="3" id="KW-0406">Ion transport</keyword>
<feature type="compositionally biased region" description="Basic residues" evidence="1">
    <location>
        <begin position="881"/>
        <end position="890"/>
    </location>
</feature>
<feature type="region of interest" description="Disordered" evidence="1">
    <location>
        <begin position="499"/>
        <end position="582"/>
    </location>
</feature>
<evidence type="ECO:0000313" key="4">
    <source>
        <dbReference type="Proteomes" id="UP000735302"/>
    </source>
</evidence>
<dbReference type="EMBL" id="BLXT01000396">
    <property type="protein sequence ID" value="GFN76510.1"/>
    <property type="molecule type" value="Genomic_DNA"/>
</dbReference>
<keyword evidence="3" id="KW-0407">Ion channel</keyword>
<protein>
    <submittedName>
        <fullName evidence="3">Twik family of potassium channels protein 7</fullName>
    </submittedName>
</protein>
<keyword evidence="3" id="KW-0813">Transport</keyword>
<feature type="region of interest" description="Disordered" evidence="1">
    <location>
        <begin position="1363"/>
        <end position="1389"/>
    </location>
</feature>
<feature type="compositionally biased region" description="Basic and acidic residues" evidence="1">
    <location>
        <begin position="965"/>
        <end position="975"/>
    </location>
</feature>
<feature type="region of interest" description="Disordered" evidence="1">
    <location>
        <begin position="613"/>
        <end position="691"/>
    </location>
</feature>
<feature type="compositionally biased region" description="Low complexity" evidence="1">
    <location>
        <begin position="66"/>
        <end position="76"/>
    </location>
</feature>
<keyword evidence="2" id="KW-0472">Membrane</keyword>
<feature type="compositionally biased region" description="Low complexity" evidence="1">
    <location>
        <begin position="119"/>
        <end position="132"/>
    </location>
</feature>
<feature type="compositionally biased region" description="Basic residues" evidence="1">
    <location>
        <begin position="21"/>
        <end position="30"/>
    </location>
</feature>
<feature type="region of interest" description="Disordered" evidence="1">
    <location>
        <begin position="1126"/>
        <end position="1157"/>
    </location>
</feature>
<reference evidence="3 4" key="1">
    <citation type="journal article" date="2021" name="Elife">
        <title>Chloroplast acquisition without the gene transfer in kleptoplastic sea slugs, Plakobranchus ocellatus.</title>
        <authorList>
            <person name="Maeda T."/>
            <person name="Takahashi S."/>
            <person name="Yoshida T."/>
            <person name="Shimamura S."/>
            <person name="Takaki Y."/>
            <person name="Nagai Y."/>
            <person name="Toyoda A."/>
            <person name="Suzuki Y."/>
            <person name="Arimoto A."/>
            <person name="Ishii H."/>
            <person name="Satoh N."/>
            <person name="Nishiyama T."/>
            <person name="Hasebe M."/>
            <person name="Maruyama T."/>
            <person name="Minagawa J."/>
            <person name="Obokata J."/>
            <person name="Shigenobu S."/>
        </authorList>
    </citation>
    <scope>NUCLEOTIDE SEQUENCE [LARGE SCALE GENOMIC DNA]</scope>
</reference>
<feature type="region of interest" description="Disordered" evidence="1">
    <location>
        <begin position="1234"/>
        <end position="1264"/>
    </location>
</feature>
<organism evidence="3 4">
    <name type="scientific">Plakobranchus ocellatus</name>
    <dbReference type="NCBI Taxonomy" id="259542"/>
    <lineage>
        <taxon>Eukaryota</taxon>
        <taxon>Metazoa</taxon>
        <taxon>Spiralia</taxon>
        <taxon>Lophotrochozoa</taxon>
        <taxon>Mollusca</taxon>
        <taxon>Gastropoda</taxon>
        <taxon>Heterobranchia</taxon>
        <taxon>Euthyneura</taxon>
        <taxon>Panpulmonata</taxon>
        <taxon>Sacoglossa</taxon>
        <taxon>Placobranchoidea</taxon>
        <taxon>Plakobranchidae</taxon>
        <taxon>Plakobranchus</taxon>
    </lineage>
</organism>
<evidence type="ECO:0000313" key="3">
    <source>
        <dbReference type="EMBL" id="GFN76510.1"/>
    </source>
</evidence>
<feature type="compositionally biased region" description="Polar residues" evidence="1">
    <location>
        <begin position="546"/>
        <end position="582"/>
    </location>
</feature>